<gene>
    <name evidence="1" type="ORF">PSON_ATCC_30995.1.T1230035</name>
</gene>
<sequence length="154" mass="17993">MPLFQCGKSKKGHKYCRLCVQSVICHKLIKLMNLISNERLAIEQLREVSELEPTLLNWGKEILELNKNRNKNRKSTTRDGERRQRLPSLNKVPLKMALQEISLNEEHLVPNYSQLPPFIKTIKPHTAKPNYNGIVLGVNFAHFERRVLRKMNQI</sequence>
<name>A0A8S1QWF1_9CILI</name>
<keyword evidence="2" id="KW-1185">Reference proteome</keyword>
<accession>A0A8S1QWF1</accession>
<evidence type="ECO:0000313" key="2">
    <source>
        <dbReference type="Proteomes" id="UP000692954"/>
    </source>
</evidence>
<reference evidence="1" key="1">
    <citation type="submission" date="2021-01" db="EMBL/GenBank/DDBJ databases">
        <authorList>
            <consortium name="Genoscope - CEA"/>
            <person name="William W."/>
        </authorList>
    </citation>
    <scope>NUCLEOTIDE SEQUENCE</scope>
</reference>
<organism evidence="1 2">
    <name type="scientific">Paramecium sonneborni</name>
    <dbReference type="NCBI Taxonomy" id="65129"/>
    <lineage>
        <taxon>Eukaryota</taxon>
        <taxon>Sar</taxon>
        <taxon>Alveolata</taxon>
        <taxon>Ciliophora</taxon>
        <taxon>Intramacronucleata</taxon>
        <taxon>Oligohymenophorea</taxon>
        <taxon>Peniculida</taxon>
        <taxon>Parameciidae</taxon>
        <taxon>Paramecium</taxon>
    </lineage>
</organism>
<evidence type="ECO:0000313" key="1">
    <source>
        <dbReference type="EMBL" id="CAD8119849.1"/>
    </source>
</evidence>
<dbReference type="EMBL" id="CAJJDN010000123">
    <property type="protein sequence ID" value="CAD8119849.1"/>
    <property type="molecule type" value="Genomic_DNA"/>
</dbReference>
<protein>
    <submittedName>
        <fullName evidence="1">Uncharacterized protein</fullName>
    </submittedName>
</protein>
<dbReference type="OrthoDB" id="294055at2759"/>
<proteinExistence type="predicted"/>
<dbReference type="AlphaFoldDB" id="A0A8S1QWF1"/>
<dbReference type="Proteomes" id="UP000692954">
    <property type="component" value="Unassembled WGS sequence"/>
</dbReference>
<comment type="caution">
    <text evidence="1">The sequence shown here is derived from an EMBL/GenBank/DDBJ whole genome shotgun (WGS) entry which is preliminary data.</text>
</comment>